<dbReference type="GO" id="GO:0006513">
    <property type="term" value="P:protein monoubiquitination"/>
    <property type="evidence" value="ECO:0007669"/>
    <property type="project" value="TreeGrafter"/>
</dbReference>
<feature type="region of interest" description="Disordered" evidence="7">
    <location>
        <begin position="304"/>
        <end position="334"/>
    </location>
</feature>
<dbReference type="STRING" id="348802.A0A0D2F0V3"/>
<sequence>MAEHPDENEPTLDISAPFGPVLTPPILQDANIPPPETCVICLEHISEKAIALPCRHEQFDFPCLGTWLQRQQVCPLCKRQVKAIRFNSGEGERDKGGSQVFYLPEAEPSSSERRRFSTAAAATARHRRARHERSYARGGRRTPAVPSAQGSKDTSLDARRQVYRHKLYSLHVGTNRISRYRNLTPASFTKDERLTSRARMWIRRELQVFDFLNSSSPSSSSSVAGGDRRANNADFLLEYIIAILKSIDLKGSTGQAEELLKDFLGRENTRLFLHDLEAWLRSPYEHLRDWDRAVQYPALAGTEYEDTTSESHCRHSELSSSSDQRHQRNDDRTATVPRWFSDEFVLGGDDHRNRPS</sequence>
<dbReference type="GO" id="GO:0000209">
    <property type="term" value="P:protein polyubiquitination"/>
    <property type="evidence" value="ECO:0007669"/>
    <property type="project" value="TreeGrafter"/>
</dbReference>
<protein>
    <recommendedName>
        <fullName evidence="2">RING-type E3 ubiquitin transferase</fullName>
        <ecNumber evidence="2">2.3.2.27</ecNumber>
    </recommendedName>
</protein>
<evidence type="ECO:0000256" key="7">
    <source>
        <dbReference type="SAM" id="MobiDB-lite"/>
    </source>
</evidence>
<dbReference type="PANTHER" id="PTHR46077:SF1">
    <property type="entry name" value="TOP1 BINDING ARGININE_SERINE RICH PROTEIN, E3 UBIQUITIN LIGASE"/>
    <property type="match status" value="1"/>
</dbReference>
<dbReference type="GO" id="GO:0008270">
    <property type="term" value="F:zinc ion binding"/>
    <property type="evidence" value="ECO:0007669"/>
    <property type="project" value="UniProtKB-KW"/>
</dbReference>
<dbReference type="GO" id="GO:0061630">
    <property type="term" value="F:ubiquitin protein ligase activity"/>
    <property type="evidence" value="ECO:0007669"/>
    <property type="project" value="UniProtKB-EC"/>
</dbReference>
<comment type="catalytic activity">
    <reaction evidence="1">
        <text>S-ubiquitinyl-[E2 ubiquitin-conjugating enzyme]-L-cysteine + [acceptor protein]-L-lysine = [E2 ubiquitin-conjugating enzyme]-L-cysteine + N(6)-ubiquitinyl-[acceptor protein]-L-lysine.</text>
        <dbReference type="EC" id="2.3.2.27"/>
    </reaction>
</comment>
<dbReference type="EMBL" id="KN847317">
    <property type="protein sequence ID" value="KIW61513.1"/>
    <property type="molecule type" value="Genomic_DNA"/>
</dbReference>
<accession>A0A0D2F0V3</accession>
<dbReference type="GeneID" id="25323533"/>
<feature type="region of interest" description="Disordered" evidence="7">
    <location>
        <begin position="112"/>
        <end position="155"/>
    </location>
</feature>
<dbReference type="SMART" id="SM00184">
    <property type="entry name" value="RING"/>
    <property type="match status" value="1"/>
</dbReference>
<dbReference type="Proteomes" id="UP000054342">
    <property type="component" value="Unassembled WGS sequence"/>
</dbReference>
<keyword evidence="6" id="KW-0863">Zinc-finger</keyword>
<keyword evidence="4" id="KW-0805">Transcription regulation</keyword>
<keyword evidence="3" id="KW-0808">Transferase</keyword>
<keyword evidence="5" id="KW-0804">Transcription</keyword>
<evidence type="ECO:0000256" key="6">
    <source>
        <dbReference type="PROSITE-ProRule" id="PRU00175"/>
    </source>
</evidence>
<name>A0A0D2F0V3_9EURO</name>
<dbReference type="InterPro" id="IPR013083">
    <property type="entry name" value="Znf_RING/FYVE/PHD"/>
</dbReference>
<dbReference type="SUPFAM" id="SSF57850">
    <property type="entry name" value="RING/U-box"/>
    <property type="match status" value="1"/>
</dbReference>
<dbReference type="PANTHER" id="PTHR46077">
    <property type="entry name" value="E3 UBIQUITIN-PROTEIN LIGASE TOPORS"/>
    <property type="match status" value="1"/>
</dbReference>
<evidence type="ECO:0000256" key="4">
    <source>
        <dbReference type="ARBA" id="ARBA00023015"/>
    </source>
</evidence>
<dbReference type="Pfam" id="PF13639">
    <property type="entry name" value="zf-RING_2"/>
    <property type="match status" value="1"/>
</dbReference>
<evidence type="ECO:0000313" key="10">
    <source>
        <dbReference type="Proteomes" id="UP000054342"/>
    </source>
</evidence>
<organism evidence="9 10">
    <name type="scientific">Exophiala xenobiotica</name>
    <dbReference type="NCBI Taxonomy" id="348802"/>
    <lineage>
        <taxon>Eukaryota</taxon>
        <taxon>Fungi</taxon>
        <taxon>Dikarya</taxon>
        <taxon>Ascomycota</taxon>
        <taxon>Pezizomycotina</taxon>
        <taxon>Eurotiomycetes</taxon>
        <taxon>Chaetothyriomycetidae</taxon>
        <taxon>Chaetothyriales</taxon>
        <taxon>Herpotrichiellaceae</taxon>
        <taxon>Exophiala</taxon>
    </lineage>
</organism>
<dbReference type="Gene3D" id="3.30.40.10">
    <property type="entry name" value="Zinc/RING finger domain, C3HC4 (zinc finger)"/>
    <property type="match status" value="1"/>
</dbReference>
<keyword evidence="6" id="KW-0479">Metal-binding</keyword>
<feature type="compositionally biased region" description="Basic and acidic residues" evidence="7">
    <location>
        <begin position="309"/>
        <end position="333"/>
    </location>
</feature>
<evidence type="ECO:0000313" key="9">
    <source>
        <dbReference type="EMBL" id="KIW61513.1"/>
    </source>
</evidence>
<dbReference type="HOGENOM" id="CLU_050242_0_1_1"/>
<evidence type="ECO:0000256" key="2">
    <source>
        <dbReference type="ARBA" id="ARBA00012483"/>
    </source>
</evidence>
<feature type="domain" description="RING-type" evidence="8">
    <location>
        <begin position="38"/>
        <end position="78"/>
    </location>
</feature>
<dbReference type="RefSeq" id="XP_013322097.1">
    <property type="nucleotide sequence ID" value="XM_013466643.1"/>
</dbReference>
<dbReference type="AlphaFoldDB" id="A0A0D2F0V3"/>
<dbReference type="OrthoDB" id="21204at2759"/>
<reference evidence="9 10" key="1">
    <citation type="submission" date="2015-01" db="EMBL/GenBank/DDBJ databases">
        <title>The Genome Sequence of Exophiala xenobiotica CBS118157.</title>
        <authorList>
            <consortium name="The Broad Institute Genomics Platform"/>
            <person name="Cuomo C."/>
            <person name="de Hoog S."/>
            <person name="Gorbushina A."/>
            <person name="Stielow B."/>
            <person name="Teixiera M."/>
            <person name="Abouelleil A."/>
            <person name="Chapman S.B."/>
            <person name="Priest M."/>
            <person name="Young S.K."/>
            <person name="Wortman J."/>
            <person name="Nusbaum C."/>
            <person name="Birren B."/>
        </authorList>
    </citation>
    <scope>NUCLEOTIDE SEQUENCE [LARGE SCALE GENOMIC DNA]</scope>
    <source>
        <strain evidence="9 10">CBS 118157</strain>
    </source>
</reference>
<evidence type="ECO:0000259" key="8">
    <source>
        <dbReference type="PROSITE" id="PS50089"/>
    </source>
</evidence>
<evidence type="ECO:0000256" key="5">
    <source>
        <dbReference type="ARBA" id="ARBA00023163"/>
    </source>
</evidence>
<gene>
    <name evidence="9" type="ORF">PV05_01625</name>
</gene>
<evidence type="ECO:0000256" key="1">
    <source>
        <dbReference type="ARBA" id="ARBA00000900"/>
    </source>
</evidence>
<proteinExistence type="predicted"/>
<dbReference type="EC" id="2.3.2.27" evidence="2"/>
<evidence type="ECO:0000256" key="3">
    <source>
        <dbReference type="ARBA" id="ARBA00022679"/>
    </source>
</evidence>
<keyword evidence="10" id="KW-1185">Reference proteome</keyword>
<dbReference type="InterPro" id="IPR001841">
    <property type="entry name" value="Znf_RING"/>
</dbReference>
<keyword evidence="6" id="KW-0862">Zinc</keyword>
<dbReference type="PROSITE" id="PS50089">
    <property type="entry name" value="ZF_RING_2"/>
    <property type="match status" value="1"/>
</dbReference>